<name>A0A812MS50_SYMPI</name>
<proteinExistence type="predicted"/>
<sequence>MQPGGAQLASRLEALAAQELADTADQRCPCCGAELMRRPRVASLADRYREGKHTNPLLQGFFRDWPNSWEALMGPEFHTFHKARSLHKELSESLAVLDRLEEVCPELRLADGKGWHVVDLCCGKSLTCALAASQLAELAISAVDRVGPEGLPHYAWAGMLNVQYLQQDLFAQNYTDVLSHRISQVSRPAAIIGIHLCGRLSERAIELFEGVEDVRVCIIVPCCLPHLRQAPACLKHLYRKSVADEKQYAAWAEYLHGRLADVSGATVEMTTAPHMKSTKRTMIAAVKKL</sequence>
<accession>A0A812MS50</accession>
<evidence type="ECO:0000259" key="1">
    <source>
        <dbReference type="Pfam" id="PF13679"/>
    </source>
</evidence>
<dbReference type="InterPro" id="IPR025714">
    <property type="entry name" value="Methyltranfer_dom"/>
</dbReference>
<evidence type="ECO:0000313" key="3">
    <source>
        <dbReference type="Proteomes" id="UP000649617"/>
    </source>
</evidence>
<dbReference type="AlphaFoldDB" id="A0A812MS50"/>
<dbReference type="EMBL" id="CAJNIZ010008857">
    <property type="protein sequence ID" value="CAE7272838.1"/>
    <property type="molecule type" value="Genomic_DNA"/>
</dbReference>
<comment type="caution">
    <text evidence="2">The sequence shown here is derived from an EMBL/GenBank/DDBJ whole genome shotgun (WGS) entry which is preliminary data.</text>
</comment>
<dbReference type="OrthoDB" id="539213at2759"/>
<dbReference type="Proteomes" id="UP000649617">
    <property type="component" value="Unassembled WGS sequence"/>
</dbReference>
<dbReference type="SUPFAM" id="SSF53335">
    <property type="entry name" value="S-adenosyl-L-methionine-dependent methyltransferases"/>
    <property type="match status" value="1"/>
</dbReference>
<organism evidence="2 3">
    <name type="scientific">Symbiodinium pilosum</name>
    <name type="common">Dinoflagellate</name>
    <dbReference type="NCBI Taxonomy" id="2952"/>
    <lineage>
        <taxon>Eukaryota</taxon>
        <taxon>Sar</taxon>
        <taxon>Alveolata</taxon>
        <taxon>Dinophyceae</taxon>
        <taxon>Suessiales</taxon>
        <taxon>Symbiodiniaceae</taxon>
        <taxon>Symbiodinium</taxon>
    </lineage>
</organism>
<protein>
    <recommendedName>
        <fullName evidence="1">Methyltransferase domain-containing protein</fullName>
    </recommendedName>
</protein>
<evidence type="ECO:0000313" key="2">
    <source>
        <dbReference type="EMBL" id="CAE7272838.1"/>
    </source>
</evidence>
<feature type="domain" description="Methyltransferase" evidence="1">
    <location>
        <begin position="109"/>
        <end position="228"/>
    </location>
</feature>
<keyword evidence="3" id="KW-1185">Reference proteome</keyword>
<dbReference type="InterPro" id="IPR029063">
    <property type="entry name" value="SAM-dependent_MTases_sf"/>
</dbReference>
<gene>
    <name evidence="2" type="ORF">SPIL2461_LOCUS6033</name>
</gene>
<dbReference type="Pfam" id="PF13679">
    <property type="entry name" value="Methyltransf_32"/>
    <property type="match status" value="1"/>
</dbReference>
<reference evidence="2" key="1">
    <citation type="submission" date="2021-02" db="EMBL/GenBank/DDBJ databases">
        <authorList>
            <person name="Dougan E. K."/>
            <person name="Rhodes N."/>
            <person name="Thang M."/>
            <person name="Chan C."/>
        </authorList>
    </citation>
    <scope>NUCLEOTIDE SEQUENCE</scope>
</reference>